<keyword evidence="5 9" id="KW-0812">Transmembrane</keyword>
<comment type="subcellular location">
    <subcellularLocation>
        <location evidence="2 9">Cell membrane</location>
        <topology evidence="2 9">Multi-pass membrane protein</topology>
    </subcellularLocation>
</comment>
<evidence type="ECO:0000313" key="11">
    <source>
        <dbReference type="Proteomes" id="UP001180087"/>
    </source>
</evidence>
<comment type="similarity">
    <text evidence="3 9">Belongs to the cytochrome c oxidase bacterial subunit 4 family.</text>
</comment>
<dbReference type="InterPro" id="IPR050968">
    <property type="entry name" value="Cytochrome_c_oxidase_bac_sub4"/>
</dbReference>
<feature type="transmembrane region" description="Helical" evidence="9">
    <location>
        <begin position="73"/>
        <end position="95"/>
    </location>
</feature>
<feature type="transmembrane region" description="Helical" evidence="9">
    <location>
        <begin position="38"/>
        <end position="61"/>
    </location>
</feature>
<reference evidence="10" key="1">
    <citation type="submission" date="2023-06" db="EMBL/GenBank/DDBJ databases">
        <title>A Treasure from Seagulls: Isolation and Description of Aciduricobacillus qingdaonensis gen. nov., sp. nov., a Rare Obligately Uric Acid-utilizing Member in the Family Bacillaceae.</title>
        <authorList>
            <person name="Liu W."/>
            <person name="Wang B."/>
        </authorList>
    </citation>
    <scope>NUCLEOTIDE SEQUENCE</scope>
    <source>
        <strain evidence="10">44XB</strain>
    </source>
</reference>
<comment type="catalytic activity">
    <reaction evidence="1 9">
        <text>2 a quinol + O2 = 2 a quinone + 2 H2O</text>
        <dbReference type="Rhea" id="RHEA:55376"/>
        <dbReference type="ChEBI" id="CHEBI:15377"/>
        <dbReference type="ChEBI" id="CHEBI:15379"/>
        <dbReference type="ChEBI" id="CHEBI:24646"/>
        <dbReference type="ChEBI" id="CHEBI:132124"/>
    </reaction>
</comment>
<sequence length="96" mass="10568">MTFKELFPTKHLTGFISSLVLTGVALLVLYLDVSMKTGVVILLITAFMQAGIQLVMFMHAGESEDGTAIYTHTYYAVFIALVTVLGTLLTMVWGYQ</sequence>
<dbReference type="Proteomes" id="UP001180087">
    <property type="component" value="Chromosome"/>
</dbReference>
<dbReference type="EMBL" id="CP129113">
    <property type="protein sequence ID" value="WLV24975.1"/>
    <property type="molecule type" value="Genomic_DNA"/>
</dbReference>
<dbReference type="PANTHER" id="PTHR36835:SF1">
    <property type="entry name" value="CYTOCHROME BO(3) UBIQUINOL OXIDASE SUBUNIT 4"/>
    <property type="match status" value="1"/>
</dbReference>
<keyword evidence="4 9" id="KW-1003">Cell membrane</keyword>
<organism evidence="10 11">
    <name type="scientific">Aciduricibacillus chroicocephali</name>
    <dbReference type="NCBI Taxonomy" id="3054939"/>
    <lineage>
        <taxon>Bacteria</taxon>
        <taxon>Bacillati</taxon>
        <taxon>Bacillota</taxon>
        <taxon>Bacilli</taxon>
        <taxon>Bacillales</taxon>
        <taxon>Bacillaceae</taxon>
        <taxon>Aciduricibacillus</taxon>
    </lineage>
</organism>
<keyword evidence="7 9" id="KW-0560">Oxidoreductase</keyword>
<keyword evidence="11" id="KW-1185">Reference proteome</keyword>
<evidence type="ECO:0000256" key="8">
    <source>
        <dbReference type="ARBA" id="ARBA00023136"/>
    </source>
</evidence>
<dbReference type="EC" id="1.10.3.-" evidence="9"/>
<keyword evidence="8 9" id="KW-0472">Membrane</keyword>
<evidence type="ECO:0000256" key="2">
    <source>
        <dbReference type="ARBA" id="ARBA00004651"/>
    </source>
</evidence>
<evidence type="ECO:0000256" key="9">
    <source>
        <dbReference type="RuleBase" id="RU367153"/>
    </source>
</evidence>
<dbReference type="Pfam" id="PF03626">
    <property type="entry name" value="COX4_pro"/>
    <property type="match status" value="1"/>
</dbReference>
<evidence type="ECO:0000256" key="4">
    <source>
        <dbReference type="ARBA" id="ARBA00022475"/>
    </source>
</evidence>
<keyword evidence="6 9" id="KW-1133">Transmembrane helix</keyword>
<dbReference type="NCBIfam" id="TIGR02901">
    <property type="entry name" value="QoxD"/>
    <property type="match status" value="1"/>
</dbReference>
<feature type="transmembrane region" description="Helical" evidence="9">
    <location>
        <begin position="12"/>
        <end position="31"/>
    </location>
</feature>
<accession>A0ABY9KVX9</accession>
<protein>
    <recommendedName>
        <fullName evidence="9">Quinol oxidase subunit 4</fullName>
        <ecNumber evidence="9">1.10.3.-</ecNumber>
    </recommendedName>
</protein>
<dbReference type="RefSeq" id="WP_348028546.1">
    <property type="nucleotide sequence ID" value="NZ_CP129113.1"/>
</dbReference>
<dbReference type="InterPro" id="IPR014250">
    <property type="entry name" value="QoxD"/>
</dbReference>
<evidence type="ECO:0000256" key="7">
    <source>
        <dbReference type="ARBA" id="ARBA00023002"/>
    </source>
</evidence>
<evidence type="ECO:0000256" key="6">
    <source>
        <dbReference type="ARBA" id="ARBA00022989"/>
    </source>
</evidence>
<proteinExistence type="inferred from homology"/>
<evidence type="ECO:0000313" key="10">
    <source>
        <dbReference type="EMBL" id="WLV24975.1"/>
    </source>
</evidence>
<gene>
    <name evidence="10" type="primary">qoxD</name>
    <name evidence="10" type="ORF">QR721_01680</name>
</gene>
<name>A0ABY9KVX9_9BACI</name>
<evidence type="ECO:0000256" key="3">
    <source>
        <dbReference type="ARBA" id="ARBA00008079"/>
    </source>
</evidence>
<comment type="function">
    <text evidence="9">Catalyzes quinol oxidation with the concomitant reduction of oxygen to water.</text>
</comment>
<evidence type="ECO:0000256" key="1">
    <source>
        <dbReference type="ARBA" id="ARBA00000725"/>
    </source>
</evidence>
<dbReference type="InterPro" id="IPR005171">
    <property type="entry name" value="Cyt_c_oxidase_su4_prok"/>
</dbReference>
<dbReference type="PANTHER" id="PTHR36835">
    <property type="entry name" value="CYTOCHROME BO(3) UBIQUINOL OXIDASE SUBUNIT 4"/>
    <property type="match status" value="1"/>
</dbReference>
<evidence type="ECO:0000256" key="5">
    <source>
        <dbReference type="ARBA" id="ARBA00022692"/>
    </source>
</evidence>